<dbReference type="AlphaFoldDB" id="E1ZRP9"/>
<dbReference type="Proteomes" id="UP000008141">
    <property type="component" value="Unassembled WGS sequence"/>
</dbReference>
<gene>
    <name evidence="1" type="ORF">CHLNCDRAFT_140179</name>
</gene>
<accession>E1ZRP9</accession>
<protein>
    <submittedName>
        <fullName evidence="1">Uncharacterized protein</fullName>
    </submittedName>
</protein>
<dbReference type="Gene3D" id="3.40.50.2000">
    <property type="entry name" value="Glycogen Phosphorylase B"/>
    <property type="match status" value="1"/>
</dbReference>
<dbReference type="GeneID" id="17350886"/>
<dbReference type="KEGG" id="cvr:CHLNCDRAFT_140179"/>
<sequence>MAVRTLDLVDQEIRAATNQPKLRLPAVVLSSKHILSDTPDAVKLTICRESYSDYEAAARLINKEYDMALLNFKLDCGQLCIDYHSTIEVLVAEFGLRQQVLLLSEYVSETAMHALFSAADIYIGLYPEDLFPHPATFYEALAHGCAVLATPLKAALAHLPDDAGRLLWKGLPQLLNGVPEIGPTLQRL</sequence>
<evidence type="ECO:0000313" key="2">
    <source>
        <dbReference type="Proteomes" id="UP000008141"/>
    </source>
</evidence>
<dbReference type="InParanoid" id="E1ZRP9"/>
<organism evidence="2">
    <name type="scientific">Chlorella variabilis</name>
    <name type="common">Green alga</name>
    <dbReference type="NCBI Taxonomy" id="554065"/>
    <lineage>
        <taxon>Eukaryota</taxon>
        <taxon>Viridiplantae</taxon>
        <taxon>Chlorophyta</taxon>
        <taxon>core chlorophytes</taxon>
        <taxon>Trebouxiophyceae</taxon>
        <taxon>Chlorellales</taxon>
        <taxon>Chlorellaceae</taxon>
        <taxon>Chlorella clade</taxon>
        <taxon>Chlorella</taxon>
    </lineage>
</organism>
<keyword evidence="2" id="KW-1185">Reference proteome</keyword>
<dbReference type="RefSeq" id="XP_005843550.1">
    <property type="nucleotide sequence ID" value="XM_005843488.1"/>
</dbReference>
<dbReference type="EMBL" id="GL433863">
    <property type="protein sequence ID" value="EFN51448.1"/>
    <property type="molecule type" value="Genomic_DNA"/>
</dbReference>
<proteinExistence type="predicted"/>
<name>E1ZRP9_CHLVA</name>
<reference evidence="1 2" key="1">
    <citation type="journal article" date="2010" name="Plant Cell">
        <title>The Chlorella variabilis NC64A genome reveals adaptation to photosymbiosis, coevolution with viruses, and cryptic sex.</title>
        <authorList>
            <person name="Blanc G."/>
            <person name="Duncan G."/>
            <person name="Agarkova I."/>
            <person name="Borodovsky M."/>
            <person name="Gurnon J."/>
            <person name="Kuo A."/>
            <person name="Lindquist E."/>
            <person name="Lucas S."/>
            <person name="Pangilinan J."/>
            <person name="Polle J."/>
            <person name="Salamov A."/>
            <person name="Terry A."/>
            <person name="Yamada T."/>
            <person name="Dunigan D.D."/>
            <person name="Grigoriev I.V."/>
            <person name="Claverie J.M."/>
            <person name="Van Etten J.L."/>
        </authorList>
    </citation>
    <scope>NUCLEOTIDE SEQUENCE [LARGE SCALE GENOMIC DNA]</scope>
    <source>
        <strain evidence="1 2">NC64A</strain>
    </source>
</reference>
<dbReference type="SUPFAM" id="SSF53756">
    <property type="entry name" value="UDP-Glycosyltransferase/glycogen phosphorylase"/>
    <property type="match status" value="1"/>
</dbReference>
<evidence type="ECO:0000313" key="1">
    <source>
        <dbReference type="EMBL" id="EFN51448.1"/>
    </source>
</evidence>